<dbReference type="GO" id="GO:0090141">
    <property type="term" value="P:positive regulation of mitochondrial fission"/>
    <property type="evidence" value="ECO:0007669"/>
    <property type="project" value="TreeGrafter"/>
</dbReference>
<dbReference type="InterPro" id="IPR051021">
    <property type="entry name" value="Mito_Ser/Thr_phosphatase"/>
</dbReference>
<keyword evidence="2" id="KW-0378">Hydrolase</keyword>
<dbReference type="InterPro" id="IPR029033">
    <property type="entry name" value="His_PPase_superfam"/>
</dbReference>
<dbReference type="AlphaFoldDB" id="A0AAD5QB51"/>
<comment type="caution">
    <text evidence="6">The sequence shown here is derived from an EMBL/GenBank/DDBJ whole genome shotgun (WGS) entry which is preliminary data.</text>
</comment>
<reference evidence="6" key="1">
    <citation type="submission" date="2021-12" db="EMBL/GenBank/DDBJ databases">
        <title>Prjna785345.</title>
        <authorList>
            <person name="Rujirawat T."/>
            <person name="Krajaejun T."/>
        </authorList>
    </citation>
    <scope>NUCLEOTIDE SEQUENCE</scope>
    <source>
        <strain evidence="6">Pi057C3</strain>
    </source>
</reference>
<dbReference type="GO" id="GO:0004722">
    <property type="term" value="F:protein serine/threonine phosphatase activity"/>
    <property type="evidence" value="ECO:0007669"/>
    <property type="project" value="TreeGrafter"/>
</dbReference>
<protein>
    <recommendedName>
        <fullName evidence="3">Serine/threonine-protein phosphatase PGAM5, mitochondrial</fullName>
    </recommendedName>
    <alternativeName>
        <fullName evidence="4">Serine/threonine-protein phosphatase Pgam5, mitochondrial</fullName>
    </alternativeName>
</protein>
<dbReference type="EMBL" id="JAKCXM010000122">
    <property type="protein sequence ID" value="KAJ0401647.1"/>
    <property type="molecule type" value="Genomic_DNA"/>
</dbReference>
<dbReference type="SUPFAM" id="SSF53254">
    <property type="entry name" value="Phosphoglycerate mutase-like"/>
    <property type="match status" value="1"/>
</dbReference>
<dbReference type="PANTHER" id="PTHR20935">
    <property type="entry name" value="PHOSPHOGLYCERATE MUTASE-RELATED"/>
    <property type="match status" value="1"/>
</dbReference>
<evidence type="ECO:0000256" key="4">
    <source>
        <dbReference type="ARBA" id="ARBA00040722"/>
    </source>
</evidence>
<gene>
    <name evidence="6" type="ORF">P43SY_001279</name>
</gene>
<dbReference type="Pfam" id="PF00300">
    <property type="entry name" value="His_Phos_1"/>
    <property type="match status" value="1"/>
</dbReference>
<evidence type="ECO:0000313" key="6">
    <source>
        <dbReference type="EMBL" id="KAJ0401647.1"/>
    </source>
</evidence>
<evidence type="ECO:0000256" key="1">
    <source>
        <dbReference type="ARBA" id="ARBA00006717"/>
    </source>
</evidence>
<dbReference type="PANTHER" id="PTHR20935:SF0">
    <property type="entry name" value="SERINE_THREONINE-PROTEIN PHOSPHATASE PGAM5, MITOCHONDRIAL"/>
    <property type="match status" value="1"/>
</dbReference>
<accession>A0AAD5QB51</accession>
<dbReference type="CDD" id="cd07067">
    <property type="entry name" value="HP_PGM_like"/>
    <property type="match status" value="1"/>
</dbReference>
<proteinExistence type="inferred from homology"/>
<comment type="similarity">
    <text evidence="1">Belongs to the phosphoglycerate mutase family. BPG-dependent PGAM subfamily.</text>
</comment>
<evidence type="ECO:0000256" key="5">
    <source>
        <dbReference type="SAM" id="MobiDB-lite"/>
    </source>
</evidence>
<sequence>MGRQQAELTGHYLEEVYHRCPSRNQQVTIYHSDLSRAVETASLIHENFSGSSAPIPSSLLREGWPGTPFAPDQTPPQFLKPRTEEESELDRQDQARMELAFTKFFAETVDDDDGSFRVIVCHANLIRFLLCRALQIPPTNVWGHFEINHCGVTRIDICHSRPLKVMTMNETGHLPHSLVTSSEDHL</sequence>
<dbReference type="Proteomes" id="UP001209570">
    <property type="component" value="Unassembled WGS sequence"/>
</dbReference>
<feature type="region of interest" description="Disordered" evidence="5">
    <location>
        <begin position="63"/>
        <end position="88"/>
    </location>
</feature>
<evidence type="ECO:0000256" key="2">
    <source>
        <dbReference type="ARBA" id="ARBA00022801"/>
    </source>
</evidence>
<name>A0AAD5QB51_PYTIN</name>
<dbReference type="Gene3D" id="3.40.50.1240">
    <property type="entry name" value="Phosphoglycerate mutase-like"/>
    <property type="match status" value="1"/>
</dbReference>
<dbReference type="GO" id="GO:0005739">
    <property type="term" value="C:mitochondrion"/>
    <property type="evidence" value="ECO:0007669"/>
    <property type="project" value="TreeGrafter"/>
</dbReference>
<organism evidence="6 7">
    <name type="scientific">Pythium insidiosum</name>
    <name type="common">Pythiosis disease agent</name>
    <dbReference type="NCBI Taxonomy" id="114742"/>
    <lineage>
        <taxon>Eukaryota</taxon>
        <taxon>Sar</taxon>
        <taxon>Stramenopiles</taxon>
        <taxon>Oomycota</taxon>
        <taxon>Peronosporomycetes</taxon>
        <taxon>Pythiales</taxon>
        <taxon>Pythiaceae</taxon>
        <taxon>Pythium</taxon>
    </lineage>
</organism>
<evidence type="ECO:0000256" key="3">
    <source>
        <dbReference type="ARBA" id="ARBA00039765"/>
    </source>
</evidence>
<evidence type="ECO:0000313" key="7">
    <source>
        <dbReference type="Proteomes" id="UP001209570"/>
    </source>
</evidence>
<dbReference type="InterPro" id="IPR013078">
    <property type="entry name" value="His_Pase_superF_clade-1"/>
</dbReference>
<keyword evidence="7" id="KW-1185">Reference proteome</keyword>